<dbReference type="RefSeq" id="WP_011648063.1">
    <property type="nucleotide sequence ID" value="NC_008358.1"/>
</dbReference>
<organism evidence="3 4">
    <name type="scientific">Hyphomonas neptunium (strain ATCC 15444)</name>
    <dbReference type="NCBI Taxonomy" id="228405"/>
    <lineage>
        <taxon>Bacteria</taxon>
        <taxon>Pseudomonadati</taxon>
        <taxon>Pseudomonadota</taxon>
        <taxon>Alphaproteobacteria</taxon>
        <taxon>Hyphomonadales</taxon>
        <taxon>Hyphomonadaceae</taxon>
        <taxon>Hyphomonas</taxon>
    </lineage>
</organism>
<dbReference type="KEGG" id="hne:HNE_3090"/>
<dbReference type="PROSITE" id="PS51257">
    <property type="entry name" value="PROKAR_LIPOPROTEIN"/>
    <property type="match status" value="1"/>
</dbReference>
<feature type="compositionally biased region" description="Low complexity" evidence="1">
    <location>
        <begin position="32"/>
        <end position="41"/>
    </location>
</feature>
<gene>
    <name evidence="3" type="ordered locus">HNE_3090</name>
</gene>
<feature type="compositionally biased region" description="Low complexity" evidence="1">
    <location>
        <begin position="74"/>
        <end position="89"/>
    </location>
</feature>
<dbReference type="Proteomes" id="UP000001959">
    <property type="component" value="Chromosome"/>
</dbReference>
<sequence>MKVSQLKPHLRVAASALAIATLVACGGGGGSSSTPSGGNSVSPPPPPPPPPANEAPVARTTASPASPEEGQPFTLDASTSTDADGDTLTYSWSQLSGPPVTLETPDQAVLQVAAAEVIEDTEAVFRVTVSDGENSSTADVPLVFENISQTPALITPYTYYSTIPLPFRPINWGTVHPGLQILGAEEIPGGDISFYGVYRDSQSTEFALSFRRAISQAFQQPLFTKLVTYFTLSSGSHFWVIDSQGSRIYSQPPDNSDELTLLQETSHQDACSTTQLVSEQWLIVGRRNAGFELYENGWGVDTSTQYPPPPPAHNPVRQKGFTTTNSICGIQRTYFSVDRTVFGSPYGLLDLISLLTYNLDTRSLELYSQKPGAMTQEVDAFELTQSVRAEFDSVNDLELIDHMTAENTLWLLFSDGEHKGDHRLIVAGLDDNRNIVQSTYQWEIGAPSGFGKYSFLTANPAGIEIVIFAPSSPQAIVFKPNDPFDWFGSLDGPYFFEVGLGATTGGNLGISVDNNQAIVTLHPDKQELKVFVSPPY</sequence>
<dbReference type="EMBL" id="CP000158">
    <property type="protein sequence ID" value="ABI77079.1"/>
    <property type="molecule type" value="Genomic_DNA"/>
</dbReference>
<dbReference type="eggNOG" id="COG3325">
    <property type="taxonomic scope" value="Bacteria"/>
</dbReference>
<reference evidence="3 4" key="1">
    <citation type="journal article" date="2006" name="J. Bacteriol.">
        <title>Comparative genomic evidence for a close relationship between the dimorphic prosthecate bacteria Hyphomonas neptunium and Caulobacter crescentus.</title>
        <authorList>
            <person name="Badger J.H."/>
            <person name="Hoover T.R."/>
            <person name="Brun Y.V."/>
            <person name="Weiner R.M."/>
            <person name="Laub M.T."/>
            <person name="Alexandre G."/>
            <person name="Mrazek J."/>
            <person name="Ren Q."/>
            <person name="Paulsen I.T."/>
            <person name="Nelson K.E."/>
            <person name="Khouri H.M."/>
            <person name="Radune D."/>
            <person name="Sosa J."/>
            <person name="Dodson R.J."/>
            <person name="Sullivan S.A."/>
            <person name="Rosovitz M.J."/>
            <person name="Madupu R."/>
            <person name="Brinkac L.M."/>
            <person name="Durkin A.S."/>
            <person name="Daugherty S.C."/>
            <person name="Kothari S.P."/>
            <person name="Giglio M.G."/>
            <person name="Zhou L."/>
            <person name="Haft D.H."/>
            <person name="Selengut J.D."/>
            <person name="Davidsen T.M."/>
            <person name="Yang Q."/>
            <person name="Zafar N."/>
            <person name="Ward N.L."/>
        </authorList>
    </citation>
    <scope>NUCLEOTIDE SEQUENCE [LARGE SCALE GENOMIC DNA]</scope>
    <source>
        <strain evidence="3 4">ATCC 15444</strain>
    </source>
</reference>
<evidence type="ECO:0000256" key="2">
    <source>
        <dbReference type="SAM" id="SignalP"/>
    </source>
</evidence>
<accession>Q0BXM7</accession>
<dbReference type="Gene3D" id="2.60.40.10">
    <property type="entry name" value="Immunoglobulins"/>
    <property type="match status" value="1"/>
</dbReference>
<proteinExistence type="predicted"/>
<evidence type="ECO:0000256" key="1">
    <source>
        <dbReference type="SAM" id="MobiDB-lite"/>
    </source>
</evidence>
<keyword evidence="2" id="KW-0732">Signal</keyword>
<protein>
    <submittedName>
        <fullName evidence="3">Putative lipoprotein</fullName>
    </submittedName>
</protein>
<evidence type="ECO:0000313" key="3">
    <source>
        <dbReference type="EMBL" id="ABI77079.1"/>
    </source>
</evidence>
<feature type="compositionally biased region" description="Pro residues" evidence="1">
    <location>
        <begin position="42"/>
        <end position="53"/>
    </location>
</feature>
<keyword evidence="4" id="KW-1185">Reference proteome</keyword>
<evidence type="ECO:0000313" key="4">
    <source>
        <dbReference type="Proteomes" id="UP000001959"/>
    </source>
</evidence>
<keyword evidence="3" id="KW-0449">Lipoprotein</keyword>
<dbReference type="Pfam" id="PF22352">
    <property type="entry name" value="K319L-like_PKD"/>
    <property type="match status" value="1"/>
</dbReference>
<dbReference type="HOGENOM" id="CLU_507868_0_0_5"/>
<feature type="signal peptide" evidence="2">
    <location>
        <begin position="1"/>
        <end position="24"/>
    </location>
</feature>
<dbReference type="AlphaFoldDB" id="Q0BXM7"/>
<dbReference type="InterPro" id="IPR013783">
    <property type="entry name" value="Ig-like_fold"/>
</dbReference>
<name>Q0BXM7_HYPNA</name>
<feature type="region of interest" description="Disordered" evidence="1">
    <location>
        <begin position="24"/>
        <end position="101"/>
    </location>
</feature>
<feature type="chain" id="PRO_5004169555" evidence="2">
    <location>
        <begin position="25"/>
        <end position="536"/>
    </location>
</feature>
<dbReference type="STRING" id="228405.HNE_3090"/>